<gene>
    <name evidence="1" type="ORF">GLOINDRAFT_347697</name>
</gene>
<proteinExistence type="predicted"/>
<dbReference type="AlphaFoldDB" id="U9TW42"/>
<dbReference type="HOGENOM" id="CLU_3107554_0_0_1"/>
<reference evidence="1" key="1">
    <citation type="submission" date="2013-07" db="EMBL/GenBank/DDBJ databases">
        <title>The genome of an arbuscular mycorrhizal fungus provides insights into the evolution of the oldest plant symbiosis.</title>
        <authorList>
            <consortium name="DOE Joint Genome Institute"/>
            <person name="Tisserant E."/>
            <person name="Malbreil M."/>
            <person name="Kuo A."/>
            <person name="Kohler A."/>
            <person name="Symeonidi A."/>
            <person name="Balestrini R."/>
            <person name="Charron P."/>
            <person name="Duensing N."/>
            <person name="Frei-dit-Frey N."/>
            <person name="Gianinazzi-Pearson V."/>
            <person name="Gilbert B."/>
            <person name="Handa Y."/>
            <person name="Hijri M."/>
            <person name="Kaul R."/>
            <person name="Kawaguchi M."/>
            <person name="Krajinski F."/>
            <person name="Lammers P."/>
            <person name="Lapierre D."/>
            <person name="Masclaux F.G."/>
            <person name="Murat C."/>
            <person name="Morin E."/>
            <person name="Ndikumana S."/>
            <person name="Pagni M."/>
            <person name="Petitpierre D."/>
            <person name="Requena N."/>
            <person name="Rosikiewicz P."/>
            <person name="Riley R."/>
            <person name="Saito K."/>
            <person name="San Clemente H."/>
            <person name="Shapiro H."/>
            <person name="van Tuinen D."/>
            <person name="Becard G."/>
            <person name="Bonfante P."/>
            <person name="Paszkowski U."/>
            <person name="Shachar-Hill Y."/>
            <person name="Young J.P."/>
            <person name="Sanders I.R."/>
            <person name="Henrissat B."/>
            <person name="Rensing S.A."/>
            <person name="Grigoriev I.V."/>
            <person name="Corradi N."/>
            <person name="Roux C."/>
            <person name="Martin F."/>
        </authorList>
    </citation>
    <scope>NUCLEOTIDE SEQUENCE</scope>
    <source>
        <strain evidence="1">DAOM 197198</strain>
    </source>
</reference>
<accession>U9TW42</accession>
<organism evidence="1">
    <name type="scientific">Rhizophagus irregularis (strain DAOM 181602 / DAOM 197198 / MUCL 43194)</name>
    <name type="common">Arbuscular mycorrhizal fungus</name>
    <name type="synonym">Glomus intraradices</name>
    <dbReference type="NCBI Taxonomy" id="747089"/>
    <lineage>
        <taxon>Eukaryota</taxon>
        <taxon>Fungi</taxon>
        <taxon>Fungi incertae sedis</taxon>
        <taxon>Mucoromycota</taxon>
        <taxon>Glomeromycotina</taxon>
        <taxon>Glomeromycetes</taxon>
        <taxon>Glomerales</taxon>
        <taxon>Glomeraceae</taxon>
        <taxon>Rhizophagus</taxon>
    </lineage>
</organism>
<evidence type="ECO:0000313" key="1">
    <source>
        <dbReference type="EMBL" id="ESA11627.1"/>
    </source>
</evidence>
<protein>
    <submittedName>
        <fullName evidence="1">Uncharacterized protein</fullName>
    </submittedName>
</protein>
<dbReference type="EMBL" id="KI285799">
    <property type="protein sequence ID" value="ESA11627.1"/>
    <property type="molecule type" value="Genomic_DNA"/>
</dbReference>
<name>U9TW42_RHIID</name>
<sequence>MRYKVYFYTTIIVYLNVISSLGHGSKLRIELEIRFSTRHTASLINLSDWHV</sequence>